<proteinExistence type="predicted"/>
<protein>
    <submittedName>
        <fullName evidence="1">15289_t:CDS:1</fullName>
    </submittedName>
</protein>
<sequence>RAANFGQCLGLLPPSNTAVISNVTLSPDSPKAGSNLEIKGSATTETNIDEDDLFIFAILDVTVSPPQPVFFPEPFYICAKTECNNTKTFNFDENYVLSLPSLPVKFVVGVAIGPNSSKVKACGVAFFPEQ</sequence>
<gene>
    <name evidence="1" type="ORF">CPELLU_LOCUS19913</name>
</gene>
<dbReference type="OrthoDB" id="6409159at2759"/>
<accession>A0A9N9PII8</accession>
<dbReference type="AlphaFoldDB" id="A0A9N9PII8"/>
<name>A0A9N9PII8_9GLOM</name>
<dbReference type="Proteomes" id="UP000789759">
    <property type="component" value="Unassembled WGS sequence"/>
</dbReference>
<evidence type="ECO:0000313" key="1">
    <source>
        <dbReference type="EMBL" id="CAG8823481.1"/>
    </source>
</evidence>
<reference evidence="1" key="1">
    <citation type="submission" date="2021-06" db="EMBL/GenBank/DDBJ databases">
        <authorList>
            <person name="Kallberg Y."/>
            <person name="Tangrot J."/>
            <person name="Rosling A."/>
        </authorList>
    </citation>
    <scope>NUCLEOTIDE SEQUENCE</scope>
    <source>
        <strain evidence="1">FL966</strain>
    </source>
</reference>
<dbReference type="EMBL" id="CAJVQA010053017">
    <property type="protein sequence ID" value="CAG8823481.1"/>
    <property type="molecule type" value="Genomic_DNA"/>
</dbReference>
<keyword evidence="2" id="KW-1185">Reference proteome</keyword>
<comment type="caution">
    <text evidence="1">The sequence shown here is derived from an EMBL/GenBank/DDBJ whole genome shotgun (WGS) entry which is preliminary data.</text>
</comment>
<organism evidence="1 2">
    <name type="scientific">Cetraspora pellucida</name>
    <dbReference type="NCBI Taxonomy" id="1433469"/>
    <lineage>
        <taxon>Eukaryota</taxon>
        <taxon>Fungi</taxon>
        <taxon>Fungi incertae sedis</taxon>
        <taxon>Mucoromycota</taxon>
        <taxon>Glomeromycotina</taxon>
        <taxon>Glomeromycetes</taxon>
        <taxon>Diversisporales</taxon>
        <taxon>Gigasporaceae</taxon>
        <taxon>Cetraspora</taxon>
    </lineage>
</organism>
<feature type="non-terminal residue" evidence="1">
    <location>
        <position position="1"/>
    </location>
</feature>
<evidence type="ECO:0000313" key="2">
    <source>
        <dbReference type="Proteomes" id="UP000789759"/>
    </source>
</evidence>